<evidence type="ECO:0000256" key="9">
    <source>
        <dbReference type="SAM" id="MobiDB-lite"/>
    </source>
</evidence>
<dbReference type="PIRSF" id="PIRSF031043">
    <property type="entry name" value="UCP031043"/>
    <property type="match status" value="1"/>
</dbReference>
<dbReference type="Gene3D" id="3.30.160.60">
    <property type="entry name" value="Classic Zinc Finger"/>
    <property type="match status" value="1"/>
</dbReference>
<proteinExistence type="inferred from homology"/>
<evidence type="ECO:0000256" key="8">
    <source>
        <dbReference type="ARBA" id="ARBA00046534"/>
    </source>
</evidence>
<feature type="compositionally biased region" description="Low complexity" evidence="9">
    <location>
        <begin position="223"/>
        <end position="240"/>
    </location>
</feature>
<organism evidence="11">
    <name type="scientific">Fagus sylvatica</name>
    <name type="common">Beechnut</name>
    <dbReference type="NCBI Taxonomy" id="28930"/>
    <lineage>
        <taxon>Eukaryota</taxon>
        <taxon>Viridiplantae</taxon>
        <taxon>Streptophyta</taxon>
        <taxon>Embryophyta</taxon>
        <taxon>Tracheophyta</taxon>
        <taxon>Spermatophyta</taxon>
        <taxon>Magnoliopsida</taxon>
        <taxon>eudicotyledons</taxon>
        <taxon>Gunneridae</taxon>
        <taxon>Pentapetalae</taxon>
        <taxon>rosids</taxon>
        <taxon>fabids</taxon>
        <taxon>Fagales</taxon>
        <taxon>Fagaceae</taxon>
        <taxon>Fagus</taxon>
    </lineage>
</organism>
<evidence type="ECO:0000256" key="6">
    <source>
        <dbReference type="ARBA" id="ARBA00023306"/>
    </source>
</evidence>
<feature type="compositionally biased region" description="Basic and acidic residues" evidence="9">
    <location>
        <begin position="185"/>
        <end position="199"/>
    </location>
</feature>
<dbReference type="AlphaFoldDB" id="A0A2N9J9K4"/>
<dbReference type="Pfam" id="PF06136">
    <property type="entry name" value="SOK"/>
    <property type="match status" value="1"/>
</dbReference>
<keyword evidence="2" id="KW-0217">Developmental protein</keyword>
<feature type="region of interest" description="Disordered" evidence="9">
    <location>
        <begin position="159"/>
        <end position="202"/>
    </location>
</feature>
<keyword evidence="6" id="KW-0131">Cell cycle</keyword>
<evidence type="ECO:0000256" key="4">
    <source>
        <dbReference type="ARBA" id="ARBA00022618"/>
    </source>
</evidence>
<dbReference type="InterPro" id="IPR021182">
    <property type="entry name" value="SOK_magnoliopsida"/>
</dbReference>
<feature type="region of interest" description="Disordered" evidence="9">
    <location>
        <begin position="281"/>
        <end position="320"/>
    </location>
</feature>
<dbReference type="PANTHER" id="PTHR31083:SF5">
    <property type="entry name" value="PROTEIN SOSEKI 1"/>
    <property type="match status" value="1"/>
</dbReference>
<keyword evidence="4" id="KW-0132">Cell division</keyword>
<keyword evidence="5" id="KW-0472">Membrane</keyword>
<dbReference type="GO" id="GO:0051258">
    <property type="term" value="P:protein polymerization"/>
    <property type="evidence" value="ECO:0007669"/>
    <property type="project" value="UniProtKB-ARBA"/>
</dbReference>
<dbReference type="GO" id="GO:2000067">
    <property type="term" value="P:regulation of root morphogenesis"/>
    <property type="evidence" value="ECO:0007669"/>
    <property type="project" value="UniProtKB-ARBA"/>
</dbReference>
<evidence type="ECO:0000259" key="10">
    <source>
        <dbReference type="Pfam" id="PF06136"/>
    </source>
</evidence>
<feature type="region of interest" description="Disordered" evidence="9">
    <location>
        <begin position="214"/>
        <end position="244"/>
    </location>
</feature>
<reference evidence="11" key="1">
    <citation type="submission" date="2018-02" db="EMBL/GenBank/DDBJ databases">
        <authorList>
            <person name="Cohen D.B."/>
            <person name="Kent A.D."/>
        </authorList>
    </citation>
    <scope>NUCLEOTIDE SEQUENCE</scope>
</reference>
<dbReference type="InterPro" id="IPR010369">
    <property type="entry name" value="SOK"/>
</dbReference>
<dbReference type="EMBL" id="OIVN01006485">
    <property type="protein sequence ID" value="SPD34016.1"/>
    <property type="molecule type" value="Genomic_DNA"/>
</dbReference>
<sequence>MEAKGGEVRRLHIIYFLSHMGQVEHPHLIRVHHFNRNGVFLRDVKRWLADLRGKDMPDAFTWSYKRRYRTGYVWQDLLDDDLITPISDNEYVIKGSEIFNTQFEVKDNGLHSEKKASILKKQQPVEVELEAKAEDQHQEQKPSINEAFQTHLDSKINTSTEFSSEITEESTYFDSERSTLTNDSPKLKEEKHEQTEKSESSSFYSTLLCKKNKKKSNKDKAENANTPASSYSSSSSPKSSFTKTRSYSIGASSMFRNLITCGAVDTNETVLVMTNRANRTKSCDGDMLGGSERVHGTTEQQQQHKAKESYDGGHGSQKKKKHYEFSKPKAAHKPMAGPNCSQCGKSFKPEKLHKHMKSCKGMKAFAKTAAVSTEKTLGSMTSSHKKSASGYFLTN</sequence>
<keyword evidence="3" id="KW-1003">Cell membrane</keyword>
<dbReference type="InterPro" id="IPR048351">
    <property type="entry name" value="SOK_DIX"/>
</dbReference>
<accession>A0A2N9J9K4</accession>
<comment type="subunit">
    <text evidence="8">Homodimer. Forms long polymer filaments with other SOKs proteins polymers (e.g. SOK1, SOK2, SOK3 and SOK4) crucial for polar localization and biological activity. Binds to ANGUSTIFOLIA (AN).</text>
</comment>
<evidence type="ECO:0000256" key="1">
    <source>
        <dbReference type="ARBA" id="ARBA00004413"/>
    </source>
</evidence>
<name>A0A2N9J9K4_FAGSY</name>
<evidence type="ECO:0000256" key="5">
    <source>
        <dbReference type="ARBA" id="ARBA00023136"/>
    </source>
</evidence>
<comment type="subcellular location">
    <subcellularLocation>
        <location evidence="1">Cell membrane</location>
        <topology evidence="1">Peripheral membrane protein</topology>
        <orientation evidence="1">Cytoplasmic side</orientation>
    </subcellularLocation>
</comment>
<dbReference type="GO" id="GO:0051301">
    <property type="term" value="P:cell division"/>
    <property type="evidence" value="ECO:0007669"/>
    <property type="project" value="UniProtKB-KW"/>
</dbReference>
<dbReference type="PANTHER" id="PTHR31083">
    <property type="entry name" value="UPSTREAM OF FLC PROTEIN (DUF966)"/>
    <property type="match status" value="1"/>
</dbReference>
<dbReference type="GO" id="GO:0090708">
    <property type="term" value="P:specification of plant organ axis polarity"/>
    <property type="evidence" value="ECO:0007669"/>
    <property type="project" value="UniProtKB-ARBA"/>
</dbReference>
<protein>
    <recommendedName>
        <fullName evidence="10">SOSEKI DIX-like domain-containing protein</fullName>
    </recommendedName>
</protein>
<comment type="similarity">
    <text evidence="7">Belongs to the SOSEKI family.</text>
</comment>
<evidence type="ECO:0000256" key="3">
    <source>
        <dbReference type="ARBA" id="ARBA00022475"/>
    </source>
</evidence>
<evidence type="ECO:0000313" key="11">
    <source>
        <dbReference type="EMBL" id="SPD34016.1"/>
    </source>
</evidence>
<gene>
    <name evidence="11" type="ORF">FSB_LOCUS61898</name>
</gene>
<evidence type="ECO:0000256" key="7">
    <source>
        <dbReference type="ARBA" id="ARBA00024211"/>
    </source>
</evidence>
<evidence type="ECO:0000256" key="2">
    <source>
        <dbReference type="ARBA" id="ARBA00022473"/>
    </source>
</evidence>
<feature type="domain" description="SOSEKI DIX-like" evidence="10">
    <location>
        <begin position="12"/>
        <end position="99"/>
    </location>
</feature>
<dbReference type="GO" id="GO:0051302">
    <property type="term" value="P:regulation of cell division"/>
    <property type="evidence" value="ECO:0007669"/>
    <property type="project" value="UniProtKB-ARBA"/>
</dbReference>
<dbReference type="GO" id="GO:0005886">
    <property type="term" value="C:plasma membrane"/>
    <property type="evidence" value="ECO:0007669"/>
    <property type="project" value="UniProtKB-SubCell"/>
</dbReference>